<feature type="domain" description="HNH nuclease" evidence="1">
    <location>
        <begin position="200"/>
        <end position="253"/>
    </location>
</feature>
<keyword evidence="2" id="KW-0255">Endonuclease</keyword>
<reference evidence="2 3" key="1">
    <citation type="submission" date="2024-04" db="EMBL/GenBank/DDBJ databases">
        <title>Novel species of the genus Ideonella isolated from streams.</title>
        <authorList>
            <person name="Lu H."/>
        </authorList>
    </citation>
    <scope>NUCLEOTIDE SEQUENCE [LARGE SCALE GENOMIC DNA]</scope>
    <source>
        <strain evidence="2 3">BYS139W</strain>
    </source>
</reference>
<accession>A0ABU9BB75</accession>
<proteinExistence type="predicted"/>
<organism evidence="2 3">
    <name type="scientific">Pseudaquabacterium rugosum</name>
    <dbReference type="NCBI Taxonomy" id="2984194"/>
    <lineage>
        <taxon>Bacteria</taxon>
        <taxon>Pseudomonadati</taxon>
        <taxon>Pseudomonadota</taxon>
        <taxon>Betaproteobacteria</taxon>
        <taxon>Burkholderiales</taxon>
        <taxon>Sphaerotilaceae</taxon>
        <taxon>Pseudaquabacterium</taxon>
    </lineage>
</organism>
<gene>
    <name evidence="2" type="ORF">AACH11_14420</name>
</gene>
<sequence length="362" mass="40976">MKLHHDFSALWRIAEAIGAPRRPFSLERGSHIDEIEARLQQGVEVRLEDLGAVSGLLAYEGRQVLLYIPDQGPHISAVLAGNREPGKKFHVAWCETLEKMKASGRFNRYIATTDVSGEFQLSGSVDQVREIQGRAGLYVCQLCLNLLNYRQCRVLRNARRLRETFDLTDFFSTYASCFTHLPRRGHVRDGESLYAPDWPQISQRLRAAAGWSCSECRADCSDHRQLLHVHHVDGDKRHNTPANLRVLCKACHRLQPMHEHIVLSREETRTINGLRRQAGFFDGDWDQLLRYGDPASHGLLGLASHHGWPPPEIELASRTGGPAVELAWPARRLAISLRGDTEAPPGWRVMDLADTARAYFDR</sequence>
<dbReference type="InterPro" id="IPR003615">
    <property type="entry name" value="HNH_nuc"/>
</dbReference>
<dbReference type="RefSeq" id="WP_341374933.1">
    <property type="nucleotide sequence ID" value="NZ_JBBUTF010000012.1"/>
</dbReference>
<dbReference type="GO" id="GO:0004519">
    <property type="term" value="F:endonuclease activity"/>
    <property type="evidence" value="ECO:0007669"/>
    <property type="project" value="UniProtKB-KW"/>
</dbReference>
<comment type="caution">
    <text evidence="2">The sequence shown here is derived from an EMBL/GenBank/DDBJ whole genome shotgun (WGS) entry which is preliminary data.</text>
</comment>
<dbReference type="CDD" id="cd00085">
    <property type="entry name" value="HNHc"/>
    <property type="match status" value="1"/>
</dbReference>
<protein>
    <submittedName>
        <fullName evidence="2">HNH endonuclease signature motif containing protein</fullName>
    </submittedName>
</protein>
<evidence type="ECO:0000313" key="3">
    <source>
        <dbReference type="Proteomes" id="UP001368500"/>
    </source>
</evidence>
<dbReference type="Proteomes" id="UP001368500">
    <property type="component" value="Unassembled WGS sequence"/>
</dbReference>
<evidence type="ECO:0000313" key="2">
    <source>
        <dbReference type="EMBL" id="MEK8027159.1"/>
    </source>
</evidence>
<keyword evidence="2" id="KW-0378">Hydrolase</keyword>
<dbReference type="SMART" id="SM00507">
    <property type="entry name" value="HNHc"/>
    <property type="match status" value="1"/>
</dbReference>
<name>A0ABU9BB75_9BURK</name>
<keyword evidence="3" id="KW-1185">Reference proteome</keyword>
<evidence type="ECO:0000259" key="1">
    <source>
        <dbReference type="SMART" id="SM00507"/>
    </source>
</evidence>
<dbReference type="EMBL" id="JBBUTF010000012">
    <property type="protein sequence ID" value="MEK8027159.1"/>
    <property type="molecule type" value="Genomic_DNA"/>
</dbReference>
<keyword evidence="2" id="KW-0540">Nuclease</keyword>